<evidence type="ECO:0000256" key="2">
    <source>
        <dbReference type="ARBA" id="ARBA00022722"/>
    </source>
</evidence>
<dbReference type="RefSeq" id="WP_125230987.1">
    <property type="nucleotide sequence ID" value="NZ_RWJI01000002.1"/>
</dbReference>
<accession>A0A3R8R3D1</accession>
<feature type="binding site" evidence="5">
    <location>
        <position position="91"/>
    </location>
    <ligand>
        <name>Mg(2+)</name>
        <dbReference type="ChEBI" id="CHEBI:18420"/>
    </ligand>
</feature>
<comment type="caution">
    <text evidence="7">The sequence shown here is derived from an EMBL/GenBank/DDBJ whole genome shotgun (WGS) entry which is preliminary data.</text>
</comment>
<comment type="cofactor">
    <cofactor evidence="5">
        <name>Mg(2+)</name>
        <dbReference type="ChEBI" id="CHEBI:18420"/>
    </cofactor>
</comment>
<evidence type="ECO:0000256" key="1">
    <source>
        <dbReference type="ARBA" id="ARBA00022649"/>
    </source>
</evidence>
<dbReference type="InterPro" id="IPR022907">
    <property type="entry name" value="VapC_family"/>
</dbReference>
<dbReference type="Gene3D" id="3.40.50.1010">
    <property type="entry name" value="5'-nuclease"/>
    <property type="match status" value="1"/>
</dbReference>
<dbReference type="EC" id="3.1.-.-" evidence="5"/>
<dbReference type="InterPro" id="IPR029060">
    <property type="entry name" value="PIN-like_dom_sf"/>
</dbReference>
<evidence type="ECO:0000313" key="7">
    <source>
        <dbReference type="EMBL" id="RRQ51014.1"/>
    </source>
</evidence>
<dbReference type="AlphaFoldDB" id="A0A3R8R3D1"/>
<evidence type="ECO:0000259" key="6">
    <source>
        <dbReference type="Pfam" id="PF01850"/>
    </source>
</evidence>
<dbReference type="HAMAP" id="MF_00265">
    <property type="entry name" value="VapC_Nob1"/>
    <property type="match status" value="1"/>
</dbReference>
<comment type="function">
    <text evidence="5">Toxic component of a toxin-antitoxin (TA) system. An RNase.</text>
</comment>
<proteinExistence type="inferred from homology"/>
<dbReference type="Proteomes" id="UP000268553">
    <property type="component" value="Unassembled WGS sequence"/>
</dbReference>
<dbReference type="EMBL" id="RWJI01000002">
    <property type="protein sequence ID" value="RRQ51014.1"/>
    <property type="molecule type" value="Genomic_DNA"/>
</dbReference>
<dbReference type="OrthoDB" id="532510at2"/>
<dbReference type="SUPFAM" id="SSF88723">
    <property type="entry name" value="PIN domain-like"/>
    <property type="match status" value="1"/>
</dbReference>
<dbReference type="GO" id="GO:0016787">
    <property type="term" value="F:hydrolase activity"/>
    <property type="evidence" value="ECO:0007669"/>
    <property type="project" value="UniProtKB-KW"/>
</dbReference>
<keyword evidence="4 5" id="KW-0378">Hydrolase</keyword>
<name>A0A3R8R3D1_9SPHN</name>
<keyword evidence="5" id="KW-0460">Magnesium</keyword>
<evidence type="ECO:0000256" key="3">
    <source>
        <dbReference type="ARBA" id="ARBA00022723"/>
    </source>
</evidence>
<keyword evidence="2 5" id="KW-0540">Nuclease</keyword>
<evidence type="ECO:0000256" key="4">
    <source>
        <dbReference type="ARBA" id="ARBA00022801"/>
    </source>
</evidence>
<comment type="similarity">
    <text evidence="5">Belongs to the PINc/VapC protein family.</text>
</comment>
<reference evidence="7 8" key="1">
    <citation type="submission" date="2018-12" db="EMBL/GenBank/DDBJ databases">
        <authorList>
            <person name="Kim S.-J."/>
            <person name="Jung G.-Y."/>
        </authorList>
    </citation>
    <scope>NUCLEOTIDE SEQUENCE [LARGE SCALE GENOMIC DNA]</scope>
    <source>
        <strain evidence="7 8">03SU3-P</strain>
    </source>
</reference>
<evidence type="ECO:0000313" key="8">
    <source>
        <dbReference type="Proteomes" id="UP000268553"/>
    </source>
</evidence>
<keyword evidence="1 5" id="KW-1277">Toxin-antitoxin system</keyword>
<keyword evidence="8" id="KW-1185">Reference proteome</keyword>
<sequence length="127" mass="14327">MSGYSLDANILIDALLGYDPAHREMSRITASGSRMWISRMAWIEALSKGSDMIVRDALQFLGRFGLDEIDDEISHRAAALRRERPRLKSPDAIILATAQIRGRVLVTRNTKDFPAEMPGIRIPYKLE</sequence>
<dbReference type="GO" id="GO:0000287">
    <property type="term" value="F:magnesium ion binding"/>
    <property type="evidence" value="ECO:0007669"/>
    <property type="project" value="UniProtKB-UniRule"/>
</dbReference>
<dbReference type="Pfam" id="PF01850">
    <property type="entry name" value="PIN"/>
    <property type="match status" value="1"/>
</dbReference>
<feature type="domain" description="PIN" evidence="6">
    <location>
        <begin position="6"/>
        <end position="111"/>
    </location>
</feature>
<dbReference type="GO" id="GO:0004540">
    <property type="term" value="F:RNA nuclease activity"/>
    <property type="evidence" value="ECO:0007669"/>
    <property type="project" value="InterPro"/>
</dbReference>
<dbReference type="GO" id="GO:0090729">
    <property type="term" value="F:toxin activity"/>
    <property type="evidence" value="ECO:0007669"/>
    <property type="project" value="UniProtKB-KW"/>
</dbReference>
<keyword evidence="5" id="KW-0800">Toxin</keyword>
<organism evidence="7 8">
    <name type="scientific">Sphingorhabdus wooponensis</name>
    <dbReference type="NCBI Taxonomy" id="940136"/>
    <lineage>
        <taxon>Bacteria</taxon>
        <taxon>Pseudomonadati</taxon>
        <taxon>Pseudomonadota</taxon>
        <taxon>Alphaproteobacteria</taxon>
        <taxon>Sphingomonadales</taxon>
        <taxon>Sphingomonadaceae</taxon>
        <taxon>Sphingorhabdus</taxon>
    </lineage>
</organism>
<dbReference type="InterPro" id="IPR002716">
    <property type="entry name" value="PIN_dom"/>
</dbReference>
<feature type="binding site" evidence="5">
    <location>
        <position position="7"/>
    </location>
    <ligand>
        <name>Mg(2+)</name>
        <dbReference type="ChEBI" id="CHEBI:18420"/>
    </ligand>
</feature>
<evidence type="ECO:0000256" key="5">
    <source>
        <dbReference type="HAMAP-Rule" id="MF_00265"/>
    </source>
</evidence>
<keyword evidence="3 5" id="KW-0479">Metal-binding</keyword>
<protein>
    <recommendedName>
        <fullName evidence="5">Ribonuclease VapC</fullName>
        <shortName evidence="5">RNase VapC</shortName>
        <ecNumber evidence="5">3.1.-.-</ecNumber>
    </recommendedName>
    <alternativeName>
        <fullName evidence="5">Toxin VapC</fullName>
    </alternativeName>
</protein>
<gene>
    <name evidence="5" type="primary">vapC</name>
    <name evidence="7" type="ORF">D7D48_08410</name>
</gene>